<reference evidence="2 3" key="1">
    <citation type="submission" date="2019-06" db="EMBL/GenBank/DDBJ databases">
        <title>Genome Sequence of the Brown Rot Fungal Pathogen Monilinia laxa.</title>
        <authorList>
            <person name="De Miccolis Angelini R.M."/>
            <person name="Landi L."/>
            <person name="Abate D."/>
            <person name="Pollastro S."/>
            <person name="Romanazzi G."/>
            <person name="Faretra F."/>
        </authorList>
    </citation>
    <scope>NUCLEOTIDE SEQUENCE [LARGE SCALE GENOMIC DNA]</scope>
    <source>
        <strain evidence="2 3">Mlax316</strain>
    </source>
</reference>
<name>A0A5N6K017_MONLA</name>
<protein>
    <submittedName>
        <fullName evidence="2">Uncharacterized protein</fullName>
    </submittedName>
</protein>
<feature type="transmembrane region" description="Helical" evidence="1">
    <location>
        <begin position="31"/>
        <end position="49"/>
    </location>
</feature>
<gene>
    <name evidence="2" type="ORF">EYC80_007064</name>
</gene>
<keyword evidence="1" id="KW-0812">Transmembrane</keyword>
<dbReference type="EMBL" id="VIGI01000010">
    <property type="protein sequence ID" value="KAB8295134.1"/>
    <property type="molecule type" value="Genomic_DNA"/>
</dbReference>
<feature type="transmembrane region" description="Helical" evidence="1">
    <location>
        <begin position="86"/>
        <end position="112"/>
    </location>
</feature>
<keyword evidence="1" id="KW-1133">Transmembrane helix</keyword>
<accession>A0A5N6K017</accession>
<evidence type="ECO:0000313" key="3">
    <source>
        <dbReference type="Proteomes" id="UP000326757"/>
    </source>
</evidence>
<organism evidence="2 3">
    <name type="scientific">Monilinia laxa</name>
    <name type="common">Brown rot fungus</name>
    <name type="synonym">Sclerotinia laxa</name>
    <dbReference type="NCBI Taxonomy" id="61186"/>
    <lineage>
        <taxon>Eukaryota</taxon>
        <taxon>Fungi</taxon>
        <taxon>Dikarya</taxon>
        <taxon>Ascomycota</taxon>
        <taxon>Pezizomycotina</taxon>
        <taxon>Leotiomycetes</taxon>
        <taxon>Helotiales</taxon>
        <taxon>Sclerotiniaceae</taxon>
        <taxon>Monilinia</taxon>
    </lineage>
</organism>
<dbReference type="Proteomes" id="UP000326757">
    <property type="component" value="Unassembled WGS sequence"/>
</dbReference>
<evidence type="ECO:0000313" key="2">
    <source>
        <dbReference type="EMBL" id="KAB8295134.1"/>
    </source>
</evidence>
<keyword evidence="1" id="KW-0472">Membrane</keyword>
<proteinExistence type="predicted"/>
<comment type="caution">
    <text evidence="2">The sequence shown here is derived from an EMBL/GenBank/DDBJ whole genome shotgun (WGS) entry which is preliminary data.</text>
</comment>
<evidence type="ECO:0000256" key="1">
    <source>
        <dbReference type="SAM" id="Phobius"/>
    </source>
</evidence>
<keyword evidence="3" id="KW-1185">Reference proteome</keyword>
<sequence>MVGRLTNEWESNKVKALKCIMKERYEIFPDFIAFVYLFCVPGCFVNYSFCYDLIAYEMDKCVGDGYLSWDGFIYWMTDDDECFPVFLFYSISSQVKVFWIEIILYFTHVLFLF</sequence>
<dbReference type="AlphaFoldDB" id="A0A5N6K017"/>